<keyword evidence="2" id="KW-1185">Reference proteome</keyword>
<dbReference type="EMBL" id="MU004320">
    <property type="protein sequence ID" value="KAF2657939.1"/>
    <property type="molecule type" value="Genomic_DNA"/>
</dbReference>
<evidence type="ECO:0000313" key="2">
    <source>
        <dbReference type="Proteomes" id="UP000799324"/>
    </source>
</evidence>
<proteinExistence type="predicted"/>
<gene>
    <name evidence="1" type="ORF">K491DRAFT_776839</name>
</gene>
<dbReference type="Proteomes" id="UP000799324">
    <property type="component" value="Unassembled WGS sequence"/>
</dbReference>
<protein>
    <submittedName>
        <fullName evidence="1">Uncharacterized protein</fullName>
    </submittedName>
</protein>
<evidence type="ECO:0000313" key="1">
    <source>
        <dbReference type="EMBL" id="KAF2657939.1"/>
    </source>
</evidence>
<reference evidence="1" key="1">
    <citation type="journal article" date="2020" name="Stud. Mycol.">
        <title>101 Dothideomycetes genomes: a test case for predicting lifestyles and emergence of pathogens.</title>
        <authorList>
            <person name="Haridas S."/>
            <person name="Albert R."/>
            <person name="Binder M."/>
            <person name="Bloem J."/>
            <person name="Labutti K."/>
            <person name="Salamov A."/>
            <person name="Andreopoulos B."/>
            <person name="Baker S."/>
            <person name="Barry K."/>
            <person name="Bills G."/>
            <person name="Bluhm B."/>
            <person name="Cannon C."/>
            <person name="Castanera R."/>
            <person name="Culley D."/>
            <person name="Daum C."/>
            <person name="Ezra D."/>
            <person name="Gonzalez J."/>
            <person name="Henrissat B."/>
            <person name="Kuo A."/>
            <person name="Liang C."/>
            <person name="Lipzen A."/>
            <person name="Lutzoni F."/>
            <person name="Magnuson J."/>
            <person name="Mondo S."/>
            <person name="Nolan M."/>
            <person name="Ohm R."/>
            <person name="Pangilinan J."/>
            <person name="Park H.-J."/>
            <person name="Ramirez L."/>
            <person name="Alfaro M."/>
            <person name="Sun H."/>
            <person name="Tritt A."/>
            <person name="Yoshinaga Y."/>
            <person name="Zwiers L.-H."/>
            <person name="Turgeon B."/>
            <person name="Goodwin S."/>
            <person name="Spatafora J."/>
            <person name="Crous P."/>
            <person name="Grigoriev I."/>
        </authorList>
    </citation>
    <scope>NUCLEOTIDE SEQUENCE</scope>
    <source>
        <strain evidence="1">CBS 122681</strain>
    </source>
</reference>
<dbReference type="AlphaFoldDB" id="A0A6A6TD65"/>
<accession>A0A6A6TD65</accession>
<organism evidence="1 2">
    <name type="scientific">Lophiostoma macrostomum CBS 122681</name>
    <dbReference type="NCBI Taxonomy" id="1314788"/>
    <lineage>
        <taxon>Eukaryota</taxon>
        <taxon>Fungi</taxon>
        <taxon>Dikarya</taxon>
        <taxon>Ascomycota</taxon>
        <taxon>Pezizomycotina</taxon>
        <taxon>Dothideomycetes</taxon>
        <taxon>Pleosporomycetidae</taxon>
        <taxon>Pleosporales</taxon>
        <taxon>Lophiostomataceae</taxon>
        <taxon>Lophiostoma</taxon>
    </lineage>
</organism>
<name>A0A6A6TD65_9PLEO</name>
<sequence>MRATLLRNWERTILITSFLAYQFPTLRSPALLLGTIAILFQQLPFTTPSTLHLPSSNPPQRHTEAARAYAYSQHPRILDHKERYKAAVDEYLQCSHMFDIGVTRARYEDAVRVRDEFERRAGVVGRLVRMARMQFGR</sequence>